<evidence type="ECO:0000313" key="2">
    <source>
        <dbReference type="Proteomes" id="UP000521199"/>
    </source>
</evidence>
<reference evidence="1 2" key="1">
    <citation type="submission" date="2020-08" db="EMBL/GenBank/DDBJ databases">
        <title>Genomic Encyclopedia of Type Strains, Phase IV (KMG-IV): sequencing the most valuable type-strain genomes for metagenomic binning, comparative biology and taxonomic classification.</title>
        <authorList>
            <person name="Goeker M."/>
        </authorList>
    </citation>
    <scope>NUCLEOTIDE SEQUENCE [LARGE SCALE GENOMIC DNA]</scope>
    <source>
        <strain evidence="1 2">DSM 24163</strain>
    </source>
</reference>
<keyword evidence="2" id="KW-1185">Reference proteome</keyword>
<evidence type="ECO:0000313" key="1">
    <source>
        <dbReference type="EMBL" id="MBB5208183.1"/>
    </source>
</evidence>
<organism evidence="1 2">
    <name type="scientific">Chiayiivirga flava</name>
    <dbReference type="NCBI Taxonomy" id="659595"/>
    <lineage>
        <taxon>Bacteria</taxon>
        <taxon>Pseudomonadati</taxon>
        <taxon>Pseudomonadota</taxon>
        <taxon>Gammaproteobacteria</taxon>
        <taxon>Lysobacterales</taxon>
        <taxon>Lysobacteraceae</taxon>
        <taxon>Chiayiivirga</taxon>
    </lineage>
</organism>
<protein>
    <submittedName>
        <fullName evidence="1">Uncharacterized protein</fullName>
    </submittedName>
</protein>
<gene>
    <name evidence="1" type="ORF">HNQ52_001712</name>
</gene>
<dbReference type="EMBL" id="JACHHP010000002">
    <property type="protein sequence ID" value="MBB5208183.1"/>
    <property type="molecule type" value="Genomic_DNA"/>
</dbReference>
<name>A0A7W8D5A9_9GAMM</name>
<sequence length="70" mass="7604">MHFAGSQRVENATVEHALIREDQNRDGDFQFGRDADPRVVVATVPKFMFAAALRYAGAAARWGGAGLLQA</sequence>
<proteinExistence type="predicted"/>
<accession>A0A7W8D5A9</accession>
<comment type="caution">
    <text evidence="1">The sequence shown here is derived from an EMBL/GenBank/DDBJ whole genome shotgun (WGS) entry which is preliminary data.</text>
</comment>
<dbReference type="AlphaFoldDB" id="A0A7W8D5A9"/>
<dbReference type="Proteomes" id="UP000521199">
    <property type="component" value="Unassembled WGS sequence"/>
</dbReference>